<sequence length="106" mass="11866">MRFALVLLAVVMLGLVVPAECRLSAGAKELWKDLDPDLIRALTDSLKGRSVEVMDLDALARSLDMDRRSEEFREFARAIDLNGKSTLITLAENFPLHAREHKCVSI</sequence>
<dbReference type="AlphaFoldDB" id="A0AAN8Q1E0"/>
<evidence type="ECO:0000313" key="3">
    <source>
        <dbReference type="Proteomes" id="UP001347796"/>
    </source>
</evidence>
<gene>
    <name evidence="2" type="ORF">SNE40_000311</name>
</gene>
<evidence type="ECO:0000313" key="2">
    <source>
        <dbReference type="EMBL" id="KAK6194741.1"/>
    </source>
</evidence>
<feature type="signal peptide" evidence="1">
    <location>
        <begin position="1"/>
        <end position="21"/>
    </location>
</feature>
<reference evidence="2 3" key="1">
    <citation type="submission" date="2024-01" db="EMBL/GenBank/DDBJ databases">
        <title>The genome of the rayed Mediterranean limpet Patella caerulea (Linnaeus, 1758).</title>
        <authorList>
            <person name="Anh-Thu Weber A."/>
            <person name="Halstead-Nussloch G."/>
        </authorList>
    </citation>
    <scope>NUCLEOTIDE SEQUENCE [LARGE SCALE GENOMIC DNA]</scope>
    <source>
        <strain evidence="2">AATW-2023a</strain>
        <tissue evidence="2">Whole specimen</tissue>
    </source>
</reference>
<proteinExistence type="predicted"/>
<organism evidence="2 3">
    <name type="scientific">Patella caerulea</name>
    <name type="common">Rayed Mediterranean limpet</name>
    <dbReference type="NCBI Taxonomy" id="87958"/>
    <lineage>
        <taxon>Eukaryota</taxon>
        <taxon>Metazoa</taxon>
        <taxon>Spiralia</taxon>
        <taxon>Lophotrochozoa</taxon>
        <taxon>Mollusca</taxon>
        <taxon>Gastropoda</taxon>
        <taxon>Patellogastropoda</taxon>
        <taxon>Patelloidea</taxon>
        <taxon>Patellidae</taxon>
        <taxon>Patella</taxon>
    </lineage>
</organism>
<dbReference type="Proteomes" id="UP001347796">
    <property type="component" value="Unassembled WGS sequence"/>
</dbReference>
<evidence type="ECO:0000256" key="1">
    <source>
        <dbReference type="SAM" id="SignalP"/>
    </source>
</evidence>
<protein>
    <submittedName>
        <fullName evidence="2">Uncharacterized protein</fullName>
    </submittedName>
</protein>
<feature type="chain" id="PRO_5042998109" evidence="1">
    <location>
        <begin position="22"/>
        <end position="106"/>
    </location>
</feature>
<accession>A0AAN8Q1E0</accession>
<name>A0AAN8Q1E0_PATCE</name>
<dbReference type="EMBL" id="JAZGQO010000001">
    <property type="protein sequence ID" value="KAK6194741.1"/>
    <property type="molecule type" value="Genomic_DNA"/>
</dbReference>
<keyword evidence="3" id="KW-1185">Reference proteome</keyword>
<comment type="caution">
    <text evidence="2">The sequence shown here is derived from an EMBL/GenBank/DDBJ whole genome shotgun (WGS) entry which is preliminary data.</text>
</comment>
<keyword evidence="1" id="KW-0732">Signal</keyword>